<name>A0A6C1U5C3_9CORY</name>
<dbReference type="InterPro" id="IPR044946">
    <property type="entry name" value="Restrct_endonuc_typeI_TRD_sf"/>
</dbReference>
<dbReference type="InterPro" id="IPR052021">
    <property type="entry name" value="Type-I_RS_S_subunit"/>
</dbReference>
<dbReference type="Gene3D" id="3.90.220.20">
    <property type="entry name" value="DNA methylase specificity domains"/>
    <property type="match status" value="2"/>
</dbReference>
<dbReference type="PANTHER" id="PTHR30408:SF12">
    <property type="entry name" value="TYPE I RESTRICTION ENZYME MJAVIII SPECIFICITY SUBUNIT"/>
    <property type="match status" value="1"/>
</dbReference>
<dbReference type="EMBL" id="RXIR01000001">
    <property type="protein sequence ID" value="TVS30422.1"/>
    <property type="molecule type" value="Genomic_DNA"/>
</dbReference>
<proteinExistence type="inferred from homology"/>
<dbReference type="SUPFAM" id="SSF116734">
    <property type="entry name" value="DNA methylase specificity domain"/>
    <property type="match status" value="2"/>
</dbReference>
<comment type="similarity">
    <text evidence="1">Belongs to the type-I restriction system S methylase family.</text>
</comment>
<dbReference type="Proteomes" id="UP000336646">
    <property type="component" value="Unassembled WGS sequence"/>
</dbReference>
<evidence type="ECO:0000256" key="1">
    <source>
        <dbReference type="ARBA" id="ARBA00010923"/>
    </source>
</evidence>
<protein>
    <recommendedName>
        <fullName evidence="4">Type I restriction modification DNA specificity domain-containing protein</fullName>
    </recommendedName>
</protein>
<dbReference type="GO" id="GO:0003677">
    <property type="term" value="F:DNA binding"/>
    <property type="evidence" value="ECO:0007669"/>
    <property type="project" value="UniProtKB-KW"/>
</dbReference>
<accession>A0A6C1U5C3</accession>
<evidence type="ECO:0000256" key="2">
    <source>
        <dbReference type="ARBA" id="ARBA00022747"/>
    </source>
</evidence>
<dbReference type="RefSeq" id="WP_144772423.1">
    <property type="nucleotide sequence ID" value="NZ_RXIR01000001.1"/>
</dbReference>
<keyword evidence="2" id="KW-0680">Restriction system</keyword>
<sequence>MTPEAAANWTPTRLSWVAETIVPQRDKPTDLTGDVPWVRIEDFNGKYISESHSGQGVNYDQIRSMPLRVFPPKTVVTSCSCTMGATAITTRPLITNQTFIGLVPDESRLSADFLYYLMQAKSDELQALATGAIQQYLSQDDFRSMRFALPPVSIQRRIADYLDRETAEIDAFISDLRELSALTTEHLRSEAAELLTPPPGAGGGWISSHLGPLISITTGQVDPQEESYKGMPLIAPNHIESRTSRLLGLETAEEQGADSGKYLAKEGQVLFSKIRPTLMKSTLAPVDCLTSADMYPIDSNPRFLTNAFLLEYLLGPQFEDFAARESARVAMPKLNRETLSAAPISLPPLEYQHRVVKKMQEARFYARKHLTEVENAMKLGQERRSALISAAVTGQIDVTRQGVSAAEQLRDELEVHV</sequence>
<keyword evidence="3" id="KW-0238">DNA-binding</keyword>
<evidence type="ECO:0000313" key="5">
    <source>
        <dbReference type="EMBL" id="TVS30422.1"/>
    </source>
</evidence>
<dbReference type="InterPro" id="IPR000055">
    <property type="entry name" value="Restrct_endonuc_typeI_TRD"/>
</dbReference>
<evidence type="ECO:0000313" key="6">
    <source>
        <dbReference type="Proteomes" id="UP000336646"/>
    </source>
</evidence>
<feature type="domain" description="Type I restriction modification DNA specificity" evidence="4">
    <location>
        <begin position="205"/>
        <end position="360"/>
    </location>
</feature>
<reference evidence="5 6" key="1">
    <citation type="submission" date="2018-12" db="EMBL/GenBank/DDBJ databases">
        <title>Corynebacterium sanguinis sp. nov., a clinically-associated and environmental corynebacterium.</title>
        <authorList>
            <person name="Gonzales-Siles L."/>
            <person name="Jaen-Luchoro D."/>
            <person name="Cardew S."/>
            <person name="Inganas E."/>
            <person name="Ohlen M."/>
            <person name="Jensie-Markopolous S."/>
            <person name="Pinyeiro-Iglesias B."/>
            <person name="Molin K."/>
            <person name="Skovbjerg S."/>
            <person name="Svensson-Stadler L."/>
            <person name="Funke G."/>
            <person name="Moore E.R.B."/>
        </authorList>
    </citation>
    <scope>NUCLEOTIDE SEQUENCE [LARGE SCALE GENOMIC DNA]</scope>
    <source>
        <strain evidence="5 6">58734</strain>
    </source>
</reference>
<gene>
    <name evidence="5" type="ORF">EKI59_01190</name>
</gene>
<evidence type="ECO:0000259" key="4">
    <source>
        <dbReference type="Pfam" id="PF01420"/>
    </source>
</evidence>
<organism evidence="5 6">
    <name type="scientific">Corynebacterium sanguinis</name>
    <dbReference type="NCBI Taxonomy" id="2594913"/>
    <lineage>
        <taxon>Bacteria</taxon>
        <taxon>Bacillati</taxon>
        <taxon>Actinomycetota</taxon>
        <taxon>Actinomycetes</taxon>
        <taxon>Mycobacteriales</taxon>
        <taxon>Corynebacteriaceae</taxon>
        <taxon>Corynebacterium</taxon>
    </lineage>
</organism>
<dbReference type="AlphaFoldDB" id="A0A6C1U5C3"/>
<feature type="domain" description="Type I restriction modification DNA specificity" evidence="4">
    <location>
        <begin position="30"/>
        <end position="167"/>
    </location>
</feature>
<evidence type="ECO:0000256" key="3">
    <source>
        <dbReference type="ARBA" id="ARBA00023125"/>
    </source>
</evidence>
<dbReference type="GO" id="GO:0009307">
    <property type="term" value="P:DNA restriction-modification system"/>
    <property type="evidence" value="ECO:0007669"/>
    <property type="project" value="UniProtKB-KW"/>
</dbReference>
<dbReference type="PANTHER" id="PTHR30408">
    <property type="entry name" value="TYPE-1 RESTRICTION ENZYME ECOKI SPECIFICITY PROTEIN"/>
    <property type="match status" value="1"/>
</dbReference>
<comment type="caution">
    <text evidence="5">The sequence shown here is derived from an EMBL/GenBank/DDBJ whole genome shotgun (WGS) entry which is preliminary data.</text>
</comment>
<dbReference type="Pfam" id="PF01420">
    <property type="entry name" value="Methylase_S"/>
    <property type="match status" value="2"/>
</dbReference>
<dbReference type="OrthoDB" id="3197085at2"/>